<reference evidence="5 6" key="1">
    <citation type="submission" date="2020-03" db="EMBL/GenBank/DDBJ databases">
        <title>Whole genome shotgun sequence of Phytohabitans rumicis NBRC 108638.</title>
        <authorList>
            <person name="Komaki H."/>
            <person name="Tamura T."/>
        </authorList>
    </citation>
    <scope>NUCLEOTIDE SEQUENCE [LARGE SCALE GENOMIC DNA]</scope>
    <source>
        <strain evidence="5 6">NBRC 108638</strain>
    </source>
</reference>
<dbReference type="AlphaFoldDB" id="A0A6V8L7N1"/>
<dbReference type="RefSeq" id="WP_173079203.1">
    <property type="nucleotide sequence ID" value="NZ_BAABJB010000013.1"/>
</dbReference>
<proteinExistence type="predicted"/>
<reference evidence="5 6" key="2">
    <citation type="submission" date="2020-03" db="EMBL/GenBank/DDBJ databases">
        <authorList>
            <person name="Ichikawa N."/>
            <person name="Kimura A."/>
            <person name="Kitahashi Y."/>
            <person name="Uohara A."/>
        </authorList>
    </citation>
    <scope>NUCLEOTIDE SEQUENCE [LARGE SCALE GENOMIC DNA]</scope>
    <source>
        <strain evidence="5 6">NBRC 108638</strain>
    </source>
</reference>
<dbReference type="PANTHER" id="PTHR46796">
    <property type="entry name" value="HTH-TYPE TRANSCRIPTIONAL ACTIVATOR RHAS-RELATED"/>
    <property type="match status" value="1"/>
</dbReference>
<dbReference type="InterPro" id="IPR018060">
    <property type="entry name" value="HTH_AraC"/>
</dbReference>
<dbReference type="Gene3D" id="1.10.10.60">
    <property type="entry name" value="Homeodomain-like"/>
    <property type="match status" value="1"/>
</dbReference>
<dbReference type="Proteomes" id="UP000482960">
    <property type="component" value="Unassembled WGS sequence"/>
</dbReference>
<evidence type="ECO:0000256" key="1">
    <source>
        <dbReference type="ARBA" id="ARBA00023015"/>
    </source>
</evidence>
<evidence type="ECO:0000256" key="3">
    <source>
        <dbReference type="ARBA" id="ARBA00023163"/>
    </source>
</evidence>
<dbReference type="PROSITE" id="PS01124">
    <property type="entry name" value="HTH_ARAC_FAMILY_2"/>
    <property type="match status" value="1"/>
</dbReference>
<name>A0A6V8L7N1_9ACTN</name>
<evidence type="ECO:0000313" key="6">
    <source>
        <dbReference type="Proteomes" id="UP000482960"/>
    </source>
</evidence>
<evidence type="ECO:0000259" key="4">
    <source>
        <dbReference type="PROSITE" id="PS01124"/>
    </source>
</evidence>
<evidence type="ECO:0000313" key="5">
    <source>
        <dbReference type="EMBL" id="GFJ92284.1"/>
    </source>
</evidence>
<dbReference type="SMART" id="SM00342">
    <property type="entry name" value="HTH_ARAC"/>
    <property type="match status" value="1"/>
</dbReference>
<dbReference type="Pfam" id="PF12833">
    <property type="entry name" value="HTH_18"/>
    <property type="match status" value="1"/>
</dbReference>
<dbReference type="EMBL" id="BLPG01000001">
    <property type="protein sequence ID" value="GFJ92284.1"/>
    <property type="molecule type" value="Genomic_DNA"/>
</dbReference>
<keyword evidence="3" id="KW-0804">Transcription</keyword>
<keyword evidence="6" id="KW-1185">Reference proteome</keyword>
<dbReference type="InterPro" id="IPR018062">
    <property type="entry name" value="HTH_AraC-typ_CS"/>
</dbReference>
<gene>
    <name evidence="5" type="ORF">Prum_059260</name>
</gene>
<dbReference type="GO" id="GO:0043565">
    <property type="term" value="F:sequence-specific DNA binding"/>
    <property type="evidence" value="ECO:0007669"/>
    <property type="project" value="InterPro"/>
</dbReference>
<accession>A0A6V8L7N1</accession>
<sequence>MREGPLSFDVCGPAGRYVYGLDVIPPGLVTLGDDDSAVLGPGHRAALEDRLASLLGRPVHEPLQLPPGNDLTTGAGRSLARLLALMRAELDDHEGLIYEPLIAGRLWQGVLTTLLLATAHQYRDDLASRVPPSRPRTVKRAIDAMEAEPERPFTVATLATIAGTSVRTLQEGFRRHVGLSPMAYLRQLRLARAHAHLCTADPHQETVANVAHRWGFAHLGRFAAAYRAEYGQSPADTLRAP</sequence>
<dbReference type="PANTHER" id="PTHR46796:SF12">
    <property type="entry name" value="HTH-TYPE DNA-BINDING TRANSCRIPTIONAL ACTIVATOR EUTR"/>
    <property type="match status" value="1"/>
</dbReference>
<dbReference type="InterPro" id="IPR009057">
    <property type="entry name" value="Homeodomain-like_sf"/>
</dbReference>
<dbReference type="PROSITE" id="PS00041">
    <property type="entry name" value="HTH_ARAC_FAMILY_1"/>
    <property type="match status" value="1"/>
</dbReference>
<evidence type="ECO:0000256" key="2">
    <source>
        <dbReference type="ARBA" id="ARBA00023125"/>
    </source>
</evidence>
<dbReference type="GO" id="GO:0003700">
    <property type="term" value="F:DNA-binding transcription factor activity"/>
    <property type="evidence" value="ECO:0007669"/>
    <property type="project" value="InterPro"/>
</dbReference>
<protein>
    <recommendedName>
        <fullName evidence="4">HTH araC/xylS-type domain-containing protein</fullName>
    </recommendedName>
</protein>
<organism evidence="5 6">
    <name type="scientific">Phytohabitans rumicis</name>
    <dbReference type="NCBI Taxonomy" id="1076125"/>
    <lineage>
        <taxon>Bacteria</taxon>
        <taxon>Bacillati</taxon>
        <taxon>Actinomycetota</taxon>
        <taxon>Actinomycetes</taxon>
        <taxon>Micromonosporales</taxon>
        <taxon>Micromonosporaceae</taxon>
    </lineage>
</organism>
<keyword evidence="1" id="KW-0805">Transcription regulation</keyword>
<comment type="caution">
    <text evidence="5">The sequence shown here is derived from an EMBL/GenBank/DDBJ whole genome shotgun (WGS) entry which is preliminary data.</text>
</comment>
<dbReference type="SUPFAM" id="SSF46689">
    <property type="entry name" value="Homeodomain-like"/>
    <property type="match status" value="2"/>
</dbReference>
<feature type="domain" description="HTH araC/xylS-type" evidence="4">
    <location>
        <begin position="139"/>
        <end position="240"/>
    </location>
</feature>
<keyword evidence="2" id="KW-0238">DNA-binding</keyword>
<dbReference type="InterPro" id="IPR050204">
    <property type="entry name" value="AraC_XylS_family_regulators"/>
</dbReference>